<dbReference type="Gene3D" id="3.60.20.10">
    <property type="entry name" value="Glutamine Phosphoribosylpyrophosphate, subunit 1, domain 1"/>
    <property type="match status" value="1"/>
</dbReference>
<protein>
    <submittedName>
        <fullName evidence="1">Major pilin protein fimA</fullName>
    </submittedName>
</protein>
<gene>
    <name evidence="1" type="ORF">VP06_21380</name>
</gene>
<dbReference type="AlphaFoldDB" id="A0A0J6SB98"/>
<evidence type="ECO:0000313" key="2">
    <source>
        <dbReference type="Proteomes" id="UP000035929"/>
    </source>
</evidence>
<dbReference type="InterPro" id="IPR010430">
    <property type="entry name" value="DUF1028"/>
</dbReference>
<dbReference type="PATRIC" id="fig|270351.6.peg.2013"/>
<dbReference type="EMBL" id="LABX01000169">
    <property type="protein sequence ID" value="KMO30623.1"/>
    <property type="molecule type" value="Genomic_DNA"/>
</dbReference>
<dbReference type="PANTHER" id="PTHR39328:SF1">
    <property type="entry name" value="BLL2871 PROTEIN"/>
    <property type="match status" value="1"/>
</dbReference>
<dbReference type="OrthoDB" id="9790012at2"/>
<reference evidence="1 2" key="1">
    <citation type="submission" date="2015-03" db="EMBL/GenBank/DDBJ databases">
        <title>Genome sequencing of Methylobacterium aquaticum DSM16371 type strain.</title>
        <authorList>
            <person name="Chaudhry V."/>
            <person name="Patil P.B."/>
        </authorList>
    </citation>
    <scope>NUCLEOTIDE SEQUENCE [LARGE SCALE GENOMIC DNA]</scope>
    <source>
        <strain evidence="1 2">DSM 16371</strain>
    </source>
</reference>
<sequence>MTLSIVARCPETGMFGVAVTSSSPAVAARCAHARAGIGAVASQNVTDPSLGPRTLDLMALGAGAEQAVAVLRASAPHMEFRQILAVDGRGGTAVHSGPRALGIFAEAAGEGVACGGNLLSGPHVPQRMVDAFAASSGPLGDRLVAVMRAAVAAGGEAGPLRSIGMTLVDRVSWPVADLRVDWTEDCPVEALAALWVLYKPQLADYVTRALDPGAAPRYGVPGDE</sequence>
<evidence type="ECO:0000313" key="1">
    <source>
        <dbReference type="EMBL" id="KMO30623.1"/>
    </source>
</evidence>
<dbReference type="SUPFAM" id="SSF56235">
    <property type="entry name" value="N-terminal nucleophile aminohydrolases (Ntn hydrolases)"/>
    <property type="match status" value="1"/>
</dbReference>
<comment type="caution">
    <text evidence="1">The sequence shown here is derived from an EMBL/GenBank/DDBJ whole genome shotgun (WGS) entry which is preliminary data.</text>
</comment>
<dbReference type="PANTHER" id="PTHR39328">
    <property type="entry name" value="BLL2871 PROTEIN"/>
    <property type="match status" value="1"/>
</dbReference>
<dbReference type="RefSeq" id="WP_048465789.1">
    <property type="nucleotide sequence ID" value="NZ_LABX01000169.1"/>
</dbReference>
<accession>A0A0J6SB98</accession>
<dbReference type="InterPro" id="IPR029055">
    <property type="entry name" value="Ntn_hydrolases_N"/>
</dbReference>
<organism evidence="1 2">
    <name type="scientific">Methylobacterium aquaticum</name>
    <dbReference type="NCBI Taxonomy" id="270351"/>
    <lineage>
        <taxon>Bacteria</taxon>
        <taxon>Pseudomonadati</taxon>
        <taxon>Pseudomonadota</taxon>
        <taxon>Alphaproteobacteria</taxon>
        <taxon>Hyphomicrobiales</taxon>
        <taxon>Methylobacteriaceae</taxon>
        <taxon>Methylobacterium</taxon>
    </lineage>
</organism>
<dbReference type="Pfam" id="PF06267">
    <property type="entry name" value="DUF1028"/>
    <property type="match status" value="1"/>
</dbReference>
<name>A0A0J6SB98_9HYPH</name>
<proteinExistence type="predicted"/>
<dbReference type="Proteomes" id="UP000035929">
    <property type="component" value="Unassembled WGS sequence"/>
</dbReference>